<dbReference type="Proteomes" id="UP000681722">
    <property type="component" value="Unassembled WGS sequence"/>
</dbReference>
<evidence type="ECO:0000313" key="1">
    <source>
        <dbReference type="EMBL" id="CAF1220026.1"/>
    </source>
</evidence>
<dbReference type="Proteomes" id="UP000677228">
    <property type="component" value="Unassembled WGS sequence"/>
</dbReference>
<dbReference type="OrthoDB" id="10015262at2759"/>
<dbReference type="EMBL" id="CAJOBA010036714">
    <property type="protein sequence ID" value="CAF4028082.1"/>
    <property type="molecule type" value="Genomic_DNA"/>
</dbReference>
<dbReference type="AlphaFoldDB" id="A0A815FXZ5"/>
<evidence type="ECO:0000313" key="2">
    <source>
        <dbReference type="EMBL" id="CAF1331462.1"/>
    </source>
</evidence>
<comment type="caution">
    <text evidence="2">The sequence shown here is derived from an EMBL/GenBank/DDBJ whole genome shotgun (WGS) entry which is preliminary data.</text>
</comment>
<dbReference type="Proteomes" id="UP000663829">
    <property type="component" value="Unassembled WGS sequence"/>
</dbReference>
<gene>
    <name evidence="2" type="ORF">GPM918_LOCUS29971</name>
    <name evidence="1" type="ORF">OVA965_LOCUS24872</name>
    <name evidence="4" type="ORF">SRO942_LOCUS30570</name>
    <name evidence="3" type="ORF">TMI583_LOCUS25594</name>
</gene>
<name>A0A815FXZ5_9BILA</name>
<dbReference type="EMBL" id="CAJNOK010015176">
    <property type="protein sequence ID" value="CAF1220026.1"/>
    <property type="molecule type" value="Genomic_DNA"/>
</dbReference>
<organism evidence="2 5">
    <name type="scientific">Didymodactylos carnosus</name>
    <dbReference type="NCBI Taxonomy" id="1234261"/>
    <lineage>
        <taxon>Eukaryota</taxon>
        <taxon>Metazoa</taxon>
        <taxon>Spiralia</taxon>
        <taxon>Gnathifera</taxon>
        <taxon>Rotifera</taxon>
        <taxon>Eurotatoria</taxon>
        <taxon>Bdelloidea</taxon>
        <taxon>Philodinida</taxon>
        <taxon>Philodinidae</taxon>
        <taxon>Didymodactylos</taxon>
    </lineage>
</organism>
<dbReference type="EMBL" id="CAJOBC010053362">
    <property type="protein sequence ID" value="CAF4185306.1"/>
    <property type="molecule type" value="Genomic_DNA"/>
</dbReference>
<reference evidence="2" key="1">
    <citation type="submission" date="2021-02" db="EMBL/GenBank/DDBJ databases">
        <authorList>
            <person name="Nowell W R."/>
        </authorList>
    </citation>
    <scope>NUCLEOTIDE SEQUENCE</scope>
</reference>
<sequence length="294" mass="34889">MDEKSKPYYTRSVQNFLLLWLDGSIDGINNQDCRNSIEMLREVVNTVNPFTNADEFIDFITDTNEVKIFLIVSGTFSQIIVPIVEDIHHVSDVYIFCKNKTRYEQWAKQWFKVKGVFTDITPICEALRPAVKECDHNVVSMSFIKTSDEIAKKNLDELDQSFMYTQILKEILLTIDFEQMHINEFHTYCRNQFVGNTTELKNVDTFEKDYRSEQPIWWYTYQRFLYFMLNKALQTMEIDLIIKMGFFIRDLHEHIARLHFEQHDEQKHSTSFTVFRGQGLSPTEFDQLMETKDG</sequence>
<keyword evidence="5" id="KW-1185">Reference proteome</keyword>
<evidence type="ECO:0000313" key="4">
    <source>
        <dbReference type="EMBL" id="CAF4185306.1"/>
    </source>
</evidence>
<dbReference type="Proteomes" id="UP000682733">
    <property type="component" value="Unassembled WGS sequence"/>
</dbReference>
<proteinExistence type="predicted"/>
<accession>A0A815FXZ5</accession>
<evidence type="ECO:0000313" key="5">
    <source>
        <dbReference type="Proteomes" id="UP000663829"/>
    </source>
</evidence>
<dbReference type="EMBL" id="CAJNOQ010013920">
    <property type="protein sequence ID" value="CAF1331462.1"/>
    <property type="molecule type" value="Genomic_DNA"/>
</dbReference>
<evidence type="ECO:0000313" key="3">
    <source>
        <dbReference type="EMBL" id="CAF4028082.1"/>
    </source>
</evidence>
<protein>
    <submittedName>
        <fullName evidence="2">Uncharacterized protein</fullName>
    </submittedName>
</protein>